<accession>A0ABR8XH67</accession>
<reference evidence="2 3" key="1">
    <citation type="submission" date="2020-08" db="EMBL/GenBank/DDBJ databases">
        <title>A Genomic Blueprint of the Chicken Gut Microbiome.</title>
        <authorList>
            <person name="Gilroy R."/>
            <person name="Ravi A."/>
            <person name="Getino M."/>
            <person name="Pursley I."/>
            <person name="Horton D.L."/>
            <person name="Alikhan N.-F."/>
            <person name="Baker D."/>
            <person name="Gharbi K."/>
            <person name="Hall N."/>
            <person name="Watson M."/>
            <person name="Adriaenssens E.M."/>
            <person name="Foster-Nyarko E."/>
            <person name="Jarju S."/>
            <person name="Secka A."/>
            <person name="Antonio M."/>
            <person name="Oren A."/>
            <person name="Chaudhuri R."/>
            <person name="La Ragione R.M."/>
            <person name="Hildebrand F."/>
            <person name="Pallen M.J."/>
        </authorList>
    </citation>
    <scope>NUCLEOTIDE SEQUENCE [LARGE SCALE GENOMIC DNA]</scope>
    <source>
        <strain evidence="2 3">Re31</strain>
    </source>
</reference>
<dbReference type="RefSeq" id="WP_191708965.1">
    <property type="nucleotide sequence ID" value="NZ_JACSQA010000045.1"/>
</dbReference>
<evidence type="ECO:0000256" key="1">
    <source>
        <dbReference type="SAM" id="Phobius"/>
    </source>
</evidence>
<name>A0ABR8XH67_9BACL</name>
<dbReference type="EMBL" id="JACSQA010000045">
    <property type="protein sequence ID" value="MBD8028571.1"/>
    <property type="molecule type" value="Genomic_DNA"/>
</dbReference>
<evidence type="ECO:0000313" key="2">
    <source>
        <dbReference type="EMBL" id="MBD8028571.1"/>
    </source>
</evidence>
<comment type="caution">
    <text evidence="2">The sequence shown here is derived from an EMBL/GenBank/DDBJ whole genome shotgun (WGS) entry which is preliminary data.</text>
</comment>
<gene>
    <name evidence="2" type="ORF">H9636_18210</name>
</gene>
<organism evidence="2 3">
    <name type="scientific">Ureibacillus galli</name>
    <dbReference type="NCBI Taxonomy" id="2762222"/>
    <lineage>
        <taxon>Bacteria</taxon>
        <taxon>Bacillati</taxon>
        <taxon>Bacillota</taxon>
        <taxon>Bacilli</taxon>
        <taxon>Bacillales</taxon>
        <taxon>Caryophanaceae</taxon>
        <taxon>Ureibacillus</taxon>
    </lineage>
</organism>
<keyword evidence="3" id="KW-1185">Reference proteome</keyword>
<protein>
    <submittedName>
        <fullName evidence="2">Uncharacterized protein</fullName>
    </submittedName>
</protein>
<keyword evidence="1" id="KW-0812">Transmembrane</keyword>
<keyword evidence="1" id="KW-0472">Membrane</keyword>
<proteinExistence type="predicted"/>
<sequence length="72" mass="8720">MDRFVILGFLYFPEDKTSYIPAAIEMIFLVILCFLAFMWFKRLSKKQEQKTKELEQRILSERQQNIQSKVDK</sequence>
<evidence type="ECO:0000313" key="3">
    <source>
        <dbReference type="Proteomes" id="UP000640930"/>
    </source>
</evidence>
<dbReference type="Proteomes" id="UP000640930">
    <property type="component" value="Unassembled WGS sequence"/>
</dbReference>
<feature type="transmembrane region" description="Helical" evidence="1">
    <location>
        <begin position="20"/>
        <end position="40"/>
    </location>
</feature>
<keyword evidence="1" id="KW-1133">Transmembrane helix</keyword>